<organism evidence="1 2">
    <name type="scientific">Coemansia umbellata</name>
    <dbReference type="NCBI Taxonomy" id="1424467"/>
    <lineage>
        <taxon>Eukaryota</taxon>
        <taxon>Fungi</taxon>
        <taxon>Fungi incertae sedis</taxon>
        <taxon>Zoopagomycota</taxon>
        <taxon>Kickxellomycotina</taxon>
        <taxon>Kickxellomycetes</taxon>
        <taxon>Kickxellales</taxon>
        <taxon>Kickxellaceae</taxon>
        <taxon>Coemansia</taxon>
    </lineage>
</organism>
<comment type="caution">
    <text evidence="1">The sequence shown here is derived from an EMBL/GenBank/DDBJ whole genome shotgun (WGS) entry which is preliminary data.</text>
</comment>
<accession>A0ABQ8PPE2</accession>
<evidence type="ECO:0000313" key="1">
    <source>
        <dbReference type="EMBL" id="KAJ1992697.1"/>
    </source>
</evidence>
<evidence type="ECO:0000313" key="2">
    <source>
        <dbReference type="Proteomes" id="UP001151295"/>
    </source>
</evidence>
<feature type="non-terminal residue" evidence="1">
    <location>
        <position position="1"/>
    </location>
</feature>
<sequence>YIYNDWILLVGGNFNVAPFPGDRKINSARMTECNTLEVDIVLLYESALGVFSAVDYLTLHLTPRVLPRYLTNARAGLFTRKDVRGTGVAISTYAARLGPFLVSDTGLECKGTYYDAIDKCNFSDHKVLIIVLAA</sequence>
<name>A0ABQ8PPE2_9FUNG</name>
<dbReference type="Proteomes" id="UP001151295">
    <property type="component" value="Unassembled WGS sequence"/>
</dbReference>
<gene>
    <name evidence="1" type="ORF">EDC05_002641</name>
</gene>
<protein>
    <recommendedName>
        <fullName evidence="3">Endonuclease/exonuclease/phosphatase</fullName>
    </recommendedName>
</protein>
<proteinExistence type="predicted"/>
<evidence type="ECO:0008006" key="3">
    <source>
        <dbReference type="Google" id="ProtNLM"/>
    </source>
</evidence>
<keyword evidence="2" id="KW-1185">Reference proteome</keyword>
<dbReference type="EMBL" id="JANBQD010000025">
    <property type="protein sequence ID" value="KAJ1992697.1"/>
    <property type="molecule type" value="Genomic_DNA"/>
</dbReference>
<reference evidence="1" key="1">
    <citation type="submission" date="2022-07" db="EMBL/GenBank/DDBJ databases">
        <title>Phylogenomic reconstructions and comparative analyses of Kickxellomycotina fungi.</title>
        <authorList>
            <person name="Reynolds N.K."/>
            <person name="Stajich J.E."/>
            <person name="Barry K."/>
            <person name="Grigoriev I.V."/>
            <person name="Crous P."/>
            <person name="Smith M.E."/>
        </authorList>
    </citation>
    <scope>NUCLEOTIDE SEQUENCE</scope>
    <source>
        <strain evidence="1">BCRC 34882</strain>
    </source>
</reference>